<evidence type="ECO:0000313" key="2">
    <source>
        <dbReference type="EMBL" id="KAG5643609.1"/>
    </source>
</evidence>
<keyword evidence="3" id="KW-1185">Reference proteome</keyword>
<keyword evidence="1" id="KW-0175">Coiled coil</keyword>
<name>A0A9P7G657_9AGAR</name>
<reference evidence="2" key="1">
    <citation type="submission" date="2020-07" db="EMBL/GenBank/DDBJ databases">
        <authorList>
            <person name="Nieuwenhuis M."/>
            <person name="Van De Peppel L.J.J."/>
        </authorList>
    </citation>
    <scope>NUCLEOTIDE SEQUENCE</scope>
    <source>
        <strain evidence="2">AP01</strain>
        <tissue evidence="2">Mycelium</tissue>
    </source>
</reference>
<proteinExistence type="predicted"/>
<gene>
    <name evidence="2" type="ORF">DXG03_000617</name>
</gene>
<dbReference type="AlphaFoldDB" id="A0A9P7G657"/>
<accession>A0A9P7G657</accession>
<dbReference type="Proteomes" id="UP000775547">
    <property type="component" value="Unassembled WGS sequence"/>
</dbReference>
<organism evidence="2 3">
    <name type="scientific">Asterophora parasitica</name>
    <dbReference type="NCBI Taxonomy" id="117018"/>
    <lineage>
        <taxon>Eukaryota</taxon>
        <taxon>Fungi</taxon>
        <taxon>Dikarya</taxon>
        <taxon>Basidiomycota</taxon>
        <taxon>Agaricomycotina</taxon>
        <taxon>Agaricomycetes</taxon>
        <taxon>Agaricomycetidae</taxon>
        <taxon>Agaricales</taxon>
        <taxon>Tricholomatineae</taxon>
        <taxon>Lyophyllaceae</taxon>
        <taxon>Asterophora</taxon>
    </lineage>
</organism>
<evidence type="ECO:0000313" key="3">
    <source>
        <dbReference type="Proteomes" id="UP000775547"/>
    </source>
</evidence>
<protein>
    <submittedName>
        <fullName evidence="2">Uncharacterized protein</fullName>
    </submittedName>
</protein>
<dbReference type="EMBL" id="JABCKV010000104">
    <property type="protein sequence ID" value="KAG5643609.1"/>
    <property type="molecule type" value="Genomic_DNA"/>
</dbReference>
<reference evidence="2" key="2">
    <citation type="submission" date="2021-10" db="EMBL/GenBank/DDBJ databases">
        <title>Phylogenomics reveals ancestral predisposition of the termite-cultivated fungus Termitomyces towards a domesticated lifestyle.</title>
        <authorList>
            <person name="Auxier B."/>
            <person name="Grum-Grzhimaylo A."/>
            <person name="Cardenas M.E."/>
            <person name="Lodge J.D."/>
            <person name="Laessoe T."/>
            <person name="Pedersen O."/>
            <person name="Smith M.E."/>
            <person name="Kuyper T.W."/>
            <person name="Franco-Molano E.A."/>
            <person name="Baroni T.J."/>
            <person name="Aanen D.K."/>
        </authorList>
    </citation>
    <scope>NUCLEOTIDE SEQUENCE</scope>
    <source>
        <strain evidence="2">AP01</strain>
        <tissue evidence="2">Mycelium</tissue>
    </source>
</reference>
<comment type="caution">
    <text evidence="2">The sequence shown here is derived from an EMBL/GenBank/DDBJ whole genome shotgun (WGS) entry which is preliminary data.</text>
</comment>
<sequence length="68" mass="7784">MLHPMRTAWEAETDQLHSELASLRAELVKEKYDHRVVIDDLSNSLKTAEDHKAGLEEKLQKAEEDLAV</sequence>
<dbReference type="SUPFAM" id="SSF90257">
    <property type="entry name" value="Myosin rod fragments"/>
    <property type="match status" value="1"/>
</dbReference>
<evidence type="ECO:0000256" key="1">
    <source>
        <dbReference type="SAM" id="Coils"/>
    </source>
</evidence>
<feature type="coiled-coil region" evidence="1">
    <location>
        <begin position="6"/>
        <end position="65"/>
    </location>
</feature>